<reference evidence="3 4" key="1">
    <citation type="submission" date="2019-08" db="EMBL/GenBank/DDBJ databases">
        <title>Dermacoccus abyssi strain HZAU 226, whole genome Nanopore sequencing project.</title>
        <authorList>
            <person name="Guo A."/>
            <person name="Zhang X."/>
            <person name="Ruan Y."/>
            <person name="Liu W."/>
            <person name="Chen Q."/>
            <person name="Gu L."/>
        </authorList>
    </citation>
    <scope>NUCLEOTIDE SEQUENCE [LARGE SCALE GENOMIC DNA]</scope>
    <source>
        <strain evidence="3 4">HZAU 226</strain>
    </source>
</reference>
<accession>A0ABX5ZAP0</accession>
<keyword evidence="1" id="KW-0378">Hydrolase</keyword>
<keyword evidence="4" id="KW-1185">Reference proteome</keyword>
<sequence>MIAMKNSRGKFLASLALVCAVGLSGCGGSDDSSSEPVAASTSSSASSSSTTSGPSAKSSSSSGSRSASSPASKKAASTSAAAPKASGTQTPNGKSVGVPRAAAVRISIPSIGLKNAITPGGLNNGVLNPPGGVIQQFTGYGRVKPGMPGIAVLAGHVTLNGPDIFYSLHRTPVGGKVTISYADGTHKDFVVTNKASVGKTALQNDMRVWGGSPTPVVALVTCDADSQWVNAQHRSNNYVVWAKPV</sequence>
<gene>
    <name evidence="3" type="ORF">FV141_04465</name>
</gene>
<dbReference type="InterPro" id="IPR023365">
    <property type="entry name" value="Sortase_dom-sf"/>
</dbReference>
<evidence type="ECO:0000256" key="1">
    <source>
        <dbReference type="ARBA" id="ARBA00022801"/>
    </source>
</evidence>
<feature type="compositionally biased region" description="Low complexity" evidence="2">
    <location>
        <begin position="29"/>
        <end position="87"/>
    </location>
</feature>
<name>A0ABX5ZAP0_9MICO</name>
<dbReference type="EMBL" id="CP043031">
    <property type="protein sequence ID" value="QEH92860.1"/>
    <property type="molecule type" value="Genomic_DNA"/>
</dbReference>
<dbReference type="InterPro" id="IPR005754">
    <property type="entry name" value="Sortase"/>
</dbReference>
<dbReference type="CDD" id="cd05829">
    <property type="entry name" value="Sortase_F"/>
    <property type="match status" value="1"/>
</dbReference>
<feature type="region of interest" description="Disordered" evidence="2">
    <location>
        <begin position="26"/>
        <end position="98"/>
    </location>
</feature>
<dbReference type="Proteomes" id="UP000323565">
    <property type="component" value="Chromosome"/>
</dbReference>
<dbReference type="Pfam" id="PF04203">
    <property type="entry name" value="Sortase"/>
    <property type="match status" value="1"/>
</dbReference>
<organism evidence="3 4">
    <name type="scientific">Dermacoccus abyssi</name>
    <dbReference type="NCBI Taxonomy" id="322596"/>
    <lineage>
        <taxon>Bacteria</taxon>
        <taxon>Bacillati</taxon>
        <taxon>Actinomycetota</taxon>
        <taxon>Actinomycetes</taxon>
        <taxon>Micrococcales</taxon>
        <taxon>Dermacoccaceae</taxon>
        <taxon>Dermacoccus</taxon>
    </lineage>
</organism>
<dbReference type="InterPro" id="IPR042001">
    <property type="entry name" value="Sortase_F"/>
</dbReference>
<evidence type="ECO:0000256" key="2">
    <source>
        <dbReference type="SAM" id="MobiDB-lite"/>
    </source>
</evidence>
<dbReference type="Gene3D" id="2.40.260.10">
    <property type="entry name" value="Sortase"/>
    <property type="match status" value="1"/>
</dbReference>
<evidence type="ECO:0000313" key="4">
    <source>
        <dbReference type="Proteomes" id="UP000323565"/>
    </source>
</evidence>
<protein>
    <submittedName>
        <fullName evidence="3">Class F sortase</fullName>
    </submittedName>
</protein>
<dbReference type="PROSITE" id="PS51257">
    <property type="entry name" value="PROKAR_LIPOPROTEIN"/>
    <property type="match status" value="1"/>
</dbReference>
<proteinExistence type="predicted"/>
<dbReference type="SUPFAM" id="SSF63817">
    <property type="entry name" value="Sortase"/>
    <property type="match status" value="1"/>
</dbReference>
<evidence type="ECO:0000313" key="3">
    <source>
        <dbReference type="EMBL" id="QEH92860.1"/>
    </source>
</evidence>